<comment type="subcellular location">
    <subcellularLocation>
        <location evidence="1">Cell membrane</location>
        <topology evidence="1">Multi-pass membrane protein</topology>
    </subcellularLocation>
</comment>
<organism evidence="13">
    <name type="scientific">Muribaculaceae bacterium Z82</name>
    <dbReference type="NCBI Taxonomy" id="2304548"/>
    <lineage>
        <taxon>Bacteria</taxon>
        <taxon>Pseudomonadati</taxon>
        <taxon>Bacteroidota</taxon>
        <taxon>Bacteroidia</taxon>
        <taxon>Bacteroidales</taxon>
        <taxon>Muribaculaceae</taxon>
    </lineage>
</organism>
<dbReference type="GO" id="GO:0009055">
    <property type="term" value="F:electron transfer activity"/>
    <property type="evidence" value="ECO:0007669"/>
    <property type="project" value="TreeGrafter"/>
</dbReference>
<keyword evidence="5" id="KW-0349">Heme</keyword>
<comment type="similarity">
    <text evidence="2">Belongs to the cytochrome ubiquinol oxidase subunit 2 family.</text>
</comment>
<dbReference type="PANTHER" id="PTHR43141:SF5">
    <property type="entry name" value="CYTOCHROME BD-I UBIQUINOL OXIDASE SUBUNIT 2"/>
    <property type="match status" value="1"/>
</dbReference>
<keyword evidence="8" id="KW-0249">Electron transport</keyword>
<evidence type="ECO:0000256" key="8">
    <source>
        <dbReference type="ARBA" id="ARBA00022982"/>
    </source>
</evidence>
<sequence length="363" mass="38184">MEITVLQGLWFLLIFVLIAGYFVLDGFDLGAGILYPFVAKTDEDKAVVRTSIGPVWDANEVWLLTAGGALFAAFPDAYATTFSGFYLAVMLVLFSLIVRAVAVEYAGIDRKWRKVWNALFFVGSLLPALLLGVAVGNIYAGIPLDAAGNYAGIPLLGLITPFTLLTGVLSLVMFMAAGACWLSLKAPLGSSVRDSAAALRRPLLVAVLVLFVLESVMGHFVVQPDMFAGLTAVRWILAILVVLAIVGAAFFCAKGGRDGLVSGGLSAAQAAAVTKSDLAAFLCQAAGCFLLVMLLAASMFPNLVVASAGSVGASITAMTAGSSELTLGWMTGITCVGLPLVLVYHVVIYRTFRGRVDLAKVHY</sequence>
<dbReference type="InterPro" id="IPR003317">
    <property type="entry name" value="Cyt-d_oxidase_su2"/>
</dbReference>
<evidence type="ECO:0000256" key="9">
    <source>
        <dbReference type="ARBA" id="ARBA00022989"/>
    </source>
</evidence>
<dbReference type="GO" id="GO:0016682">
    <property type="term" value="F:oxidoreductase activity, acting on diphenols and related substances as donors, oxygen as acceptor"/>
    <property type="evidence" value="ECO:0007669"/>
    <property type="project" value="TreeGrafter"/>
</dbReference>
<keyword evidence="6 12" id="KW-0812">Transmembrane</keyword>
<name>A0A7C9NT39_9BACT</name>
<dbReference type="PIRSF" id="PIRSF000267">
    <property type="entry name" value="Cyt_oxidse_sub2"/>
    <property type="match status" value="1"/>
</dbReference>
<keyword evidence="7" id="KW-0479">Metal-binding</keyword>
<dbReference type="EMBL" id="QWKH01000062">
    <property type="protein sequence ID" value="NBI34989.1"/>
    <property type="molecule type" value="Genomic_DNA"/>
</dbReference>
<evidence type="ECO:0000256" key="11">
    <source>
        <dbReference type="ARBA" id="ARBA00023136"/>
    </source>
</evidence>
<evidence type="ECO:0000256" key="2">
    <source>
        <dbReference type="ARBA" id="ARBA00007543"/>
    </source>
</evidence>
<feature type="transmembrane region" description="Helical" evidence="12">
    <location>
        <begin position="327"/>
        <end position="347"/>
    </location>
</feature>
<keyword evidence="3" id="KW-0813">Transport</keyword>
<protein>
    <submittedName>
        <fullName evidence="13">Cytochrome d ubiquinol oxidase subunit II</fullName>
    </submittedName>
</protein>
<dbReference type="GO" id="GO:0005886">
    <property type="term" value="C:plasma membrane"/>
    <property type="evidence" value="ECO:0007669"/>
    <property type="project" value="UniProtKB-SubCell"/>
</dbReference>
<feature type="transmembrane region" description="Helical" evidence="12">
    <location>
        <begin position="118"/>
        <end position="142"/>
    </location>
</feature>
<feature type="transmembrane region" description="Helical" evidence="12">
    <location>
        <begin position="278"/>
        <end position="300"/>
    </location>
</feature>
<keyword evidence="10" id="KW-0408">Iron</keyword>
<evidence type="ECO:0000256" key="7">
    <source>
        <dbReference type="ARBA" id="ARBA00022723"/>
    </source>
</evidence>
<evidence type="ECO:0000313" key="13">
    <source>
        <dbReference type="EMBL" id="NBI34989.1"/>
    </source>
</evidence>
<feature type="transmembrane region" description="Helical" evidence="12">
    <location>
        <begin position="85"/>
        <end position="106"/>
    </location>
</feature>
<keyword evidence="9 12" id="KW-1133">Transmembrane helix</keyword>
<evidence type="ECO:0000256" key="10">
    <source>
        <dbReference type="ARBA" id="ARBA00023004"/>
    </source>
</evidence>
<dbReference type="Pfam" id="PF02322">
    <property type="entry name" value="Cyt_bd_oxida_II"/>
    <property type="match status" value="1"/>
</dbReference>
<evidence type="ECO:0000256" key="3">
    <source>
        <dbReference type="ARBA" id="ARBA00022448"/>
    </source>
</evidence>
<accession>A0A7C9NT39</accession>
<reference evidence="13" key="1">
    <citation type="submission" date="2018-08" db="EMBL/GenBank/DDBJ databases">
        <title>Murine metabolic-syndrome-specific gut microbial biobank.</title>
        <authorList>
            <person name="Liu C."/>
        </authorList>
    </citation>
    <scope>NUCLEOTIDE SEQUENCE [LARGE SCALE GENOMIC DNA]</scope>
    <source>
        <strain evidence="13">Z82</strain>
    </source>
</reference>
<gene>
    <name evidence="13" type="primary">cydB</name>
    <name evidence="13" type="ORF">D1639_08115</name>
</gene>
<feature type="transmembrane region" description="Helical" evidence="12">
    <location>
        <begin position="162"/>
        <end position="182"/>
    </location>
</feature>
<dbReference type="GO" id="GO:0019646">
    <property type="term" value="P:aerobic electron transport chain"/>
    <property type="evidence" value="ECO:0007669"/>
    <property type="project" value="TreeGrafter"/>
</dbReference>
<evidence type="ECO:0000256" key="4">
    <source>
        <dbReference type="ARBA" id="ARBA00022475"/>
    </source>
</evidence>
<feature type="transmembrane region" description="Helical" evidence="12">
    <location>
        <begin position="203"/>
        <end position="222"/>
    </location>
</feature>
<proteinExistence type="inferred from homology"/>
<dbReference type="AlphaFoldDB" id="A0A7C9NT39"/>
<evidence type="ECO:0000256" key="6">
    <source>
        <dbReference type="ARBA" id="ARBA00022692"/>
    </source>
</evidence>
<evidence type="ECO:0000256" key="12">
    <source>
        <dbReference type="SAM" id="Phobius"/>
    </source>
</evidence>
<comment type="caution">
    <text evidence="13">The sequence shown here is derived from an EMBL/GenBank/DDBJ whole genome shotgun (WGS) entry which is preliminary data.</text>
</comment>
<dbReference type="GO" id="GO:0070069">
    <property type="term" value="C:cytochrome complex"/>
    <property type="evidence" value="ECO:0007669"/>
    <property type="project" value="TreeGrafter"/>
</dbReference>
<dbReference type="GO" id="GO:0046872">
    <property type="term" value="F:metal ion binding"/>
    <property type="evidence" value="ECO:0007669"/>
    <property type="project" value="UniProtKB-KW"/>
</dbReference>
<feature type="transmembrane region" description="Helical" evidence="12">
    <location>
        <begin position="6"/>
        <end position="24"/>
    </location>
</feature>
<dbReference type="PANTHER" id="PTHR43141">
    <property type="entry name" value="CYTOCHROME BD2 SUBUNIT II"/>
    <property type="match status" value="1"/>
</dbReference>
<evidence type="ECO:0000256" key="5">
    <source>
        <dbReference type="ARBA" id="ARBA00022617"/>
    </source>
</evidence>
<keyword evidence="4" id="KW-1003">Cell membrane</keyword>
<feature type="transmembrane region" description="Helical" evidence="12">
    <location>
        <begin position="234"/>
        <end position="253"/>
    </location>
</feature>
<dbReference type="NCBIfam" id="TIGR00203">
    <property type="entry name" value="cydB"/>
    <property type="match status" value="1"/>
</dbReference>
<keyword evidence="11 12" id="KW-0472">Membrane</keyword>
<evidence type="ECO:0000256" key="1">
    <source>
        <dbReference type="ARBA" id="ARBA00004651"/>
    </source>
</evidence>